<dbReference type="Pfam" id="PF01899">
    <property type="entry name" value="MNHE"/>
    <property type="match status" value="1"/>
</dbReference>
<comment type="caution">
    <text evidence="2">The sequence shown here is derived from an EMBL/GenBank/DDBJ whole genome shotgun (WGS) entry which is preliminary data.</text>
</comment>
<dbReference type="InterPro" id="IPR002758">
    <property type="entry name" value="Cation_antiport_E"/>
</dbReference>
<evidence type="ECO:0000313" key="2">
    <source>
        <dbReference type="EMBL" id="MBY8883433.1"/>
    </source>
</evidence>
<proteinExistence type="predicted"/>
<dbReference type="RefSeq" id="WP_222973029.1">
    <property type="nucleotide sequence ID" value="NZ_JAINVZ010000001.1"/>
</dbReference>
<reference evidence="2 3" key="1">
    <citation type="submission" date="2021-08" db="EMBL/GenBank/DDBJ databases">
        <title>Streptomyces sp. PTM05 isolated from lichen.</title>
        <authorList>
            <person name="Somphong A."/>
            <person name="Phongsopitanun W."/>
            <person name="Tanasupawat S."/>
        </authorList>
    </citation>
    <scope>NUCLEOTIDE SEQUENCE [LARGE SCALE GENOMIC DNA]</scope>
    <source>
        <strain evidence="2 3">Ptm05</strain>
    </source>
</reference>
<keyword evidence="1" id="KW-0812">Transmembrane</keyword>
<sequence>MARAGAAAVREVLAWWAALVVLYLMFISTISVLECVVGVAGAALVALVARQVRLAAGGRPGAKGRLGPALLAFPAAVCTDTGQLASAIARSLLRRPDEGAFHTLRLRDDAGPAWACALLSATPGAYVVDVRHDSGEQLIQVHTLGDPNRLERALTHGGRR</sequence>
<keyword evidence="3" id="KW-1185">Reference proteome</keyword>
<gene>
    <name evidence="2" type="ORF">K7472_01060</name>
</gene>
<feature type="transmembrane region" description="Helical" evidence="1">
    <location>
        <begin position="20"/>
        <end position="49"/>
    </location>
</feature>
<name>A0ABS7QJT4_9ACTN</name>
<accession>A0ABS7QJT4</accession>
<protein>
    <submittedName>
        <fullName evidence="2">Na+/H+ antiporter subunit E</fullName>
    </submittedName>
</protein>
<dbReference type="Proteomes" id="UP001198565">
    <property type="component" value="Unassembled WGS sequence"/>
</dbReference>
<keyword evidence="1" id="KW-1133">Transmembrane helix</keyword>
<evidence type="ECO:0000256" key="1">
    <source>
        <dbReference type="SAM" id="Phobius"/>
    </source>
</evidence>
<dbReference type="EMBL" id="JAINVZ010000001">
    <property type="protein sequence ID" value="MBY8883433.1"/>
    <property type="molecule type" value="Genomic_DNA"/>
</dbReference>
<keyword evidence="1" id="KW-0472">Membrane</keyword>
<evidence type="ECO:0000313" key="3">
    <source>
        <dbReference type="Proteomes" id="UP001198565"/>
    </source>
</evidence>
<organism evidence="2 3">
    <name type="scientific">Streptantibioticus parmotrematis</name>
    <dbReference type="NCBI Taxonomy" id="2873249"/>
    <lineage>
        <taxon>Bacteria</taxon>
        <taxon>Bacillati</taxon>
        <taxon>Actinomycetota</taxon>
        <taxon>Actinomycetes</taxon>
        <taxon>Kitasatosporales</taxon>
        <taxon>Streptomycetaceae</taxon>
        <taxon>Streptantibioticus</taxon>
    </lineage>
</organism>